<organism evidence="2 3">
    <name type="scientific">Dorcoceras hygrometricum</name>
    <dbReference type="NCBI Taxonomy" id="472368"/>
    <lineage>
        <taxon>Eukaryota</taxon>
        <taxon>Viridiplantae</taxon>
        <taxon>Streptophyta</taxon>
        <taxon>Embryophyta</taxon>
        <taxon>Tracheophyta</taxon>
        <taxon>Spermatophyta</taxon>
        <taxon>Magnoliopsida</taxon>
        <taxon>eudicotyledons</taxon>
        <taxon>Gunneridae</taxon>
        <taxon>Pentapetalae</taxon>
        <taxon>asterids</taxon>
        <taxon>lamiids</taxon>
        <taxon>Lamiales</taxon>
        <taxon>Gesneriaceae</taxon>
        <taxon>Didymocarpoideae</taxon>
        <taxon>Trichosporeae</taxon>
        <taxon>Loxocarpinae</taxon>
        <taxon>Dorcoceras</taxon>
    </lineage>
</organism>
<name>A0A2Z6ZWT0_9LAMI</name>
<protein>
    <submittedName>
        <fullName evidence="2">Uncharacterized protein</fullName>
    </submittedName>
</protein>
<evidence type="ECO:0000256" key="1">
    <source>
        <dbReference type="SAM" id="MobiDB-lite"/>
    </source>
</evidence>
<feature type="region of interest" description="Disordered" evidence="1">
    <location>
        <begin position="59"/>
        <end position="86"/>
    </location>
</feature>
<evidence type="ECO:0000313" key="2">
    <source>
        <dbReference type="EMBL" id="KZV06934.1"/>
    </source>
</evidence>
<reference evidence="2 3" key="1">
    <citation type="journal article" date="2015" name="Proc. Natl. Acad. Sci. U.S.A.">
        <title>The resurrection genome of Boea hygrometrica: A blueprint for survival of dehydration.</title>
        <authorList>
            <person name="Xiao L."/>
            <person name="Yang G."/>
            <person name="Zhang L."/>
            <person name="Yang X."/>
            <person name="Zhao S."/>
            <person name="Ji Z."/>
            <person name="Zhou Q."/>
            <person name="Hu M."/>
            <person name="Wang Y."/>
            <person name="Chen M."/>
            <person name="Xu Y."/>
            <person name="Jin H."/>
            <person name="Xiao X."/>
            <person name="Hu G."/>
            <person name="Bao F."/>
            <person name="Hu Y."/>
            <person name="Wan P."/>
            <person name="Li L."/>
            <person name="Deng X."/>
            <person name="Kuang T."/>
            <person name="Xiang C."/>
            <person name="Zhu J.K."/>
            <person name="Oliver M.J."/>
            <person name="He Y."/>
        </authorList>
    </citation>
    <scope>NUCLEOTIDE SEQUENCE [LARGE SCALE GENOMIC DNA]</scope>
    <source>
        <strain evidence="3">cv. XS01</strain>
    </source>
</reference>
<gene>
    <name evidence="2" type="ORF">F511_45585</name>
</gene>
<keyword evidence="3" id="KW-1185">Reference proteome</keyword>
<proteinExistence type="predicted"/>
<sequence length="133" mass="14330">MRTTIAHLAQRRPHVASASGAIARRTHAAIKRHERHDVAEENSQQRRYTWPSLARSGATIWPPSRHLARRSGERGGGDSRPPMRNGVRPLRDACVVFLSPCAASAHARAAGGRGPPHAAATGGRSMISLIDPI</sequence>
<evidence type="ECO:0000313" key="3">
    <source>
        <dbReference type="Proteomes" id="UP000250235"/>
    </source>
</evidence>
<dbReference type="EMBL" id="KV051504">
    <property type="protein sequence ID" value="KZV06934.1"/>
    <property type="molecule type" value="Genomic_DNA"/>
</dbReference>
<dbReference type="Proteomes" id="UP000250235">
    <property type="component" value="Unassembled WGS sequence"/>
</dbReference>
<accession>A0A2Z6ZWT0</accession>
<dbReference type="AlphaFoldDB" id="A0A2Z6ZWT0"/>